<evidence type="ECO:0000256" key="3">
    <source>
        <dbReference type="SAM" id="SignalP"/>
    </source>
</evidence>
<reference evidence="4 5" key="1">
    <citation type="submission" date="2019-11" db="EMBL/GenBank/DDBJ databases">
        <authorList>
            <person name="Jiang L.-Q."/>
        </authorList>
    </citation>
    <scope>NUCLEOTIDE SEQUENCE [LARGE SCALE GENOMIC DNA]</scope>
    <source>
        <strain evidence="4 5">YIM 132087</strain>
    </source>
</reference>
<comment type="caution">
    <text evidence="4">The sequence shown here is derived from an EMBL/GenBank/DDBJ whole genome shotgun (WGS) entry which is preliminary data.</text>
</comment>
<organism evidence="4 5">
    <name type="scientific">Nakamurella alba</name>
    <dbReference type="NCBI Taxonomy" id="2665158"/>
    <lineage>
        <taxon>Bacteria</taxon>
        <taxon>Bacillati</taxon>
        <taxon>Actinomycetota</taxon>
        <taxon>Actinomycetes</taxon>
        <taxon>Nakamurellales</taxon>
        <taxon>Nakamurellaceae</taxon>
        <taxon>Nakamurella</taxon>
    </lineage>
</organism>
<evidence type="ECO:0000256" key="2">
    <source>
        <dbReference type="SAM" id="Phobius"/>
    </source>
</evidence>
<evidence type="ECO:0000256" key="1">
    <source>
        <dbReference type="SAM" id="MobiDB-lite"/>
    </source>
</evidence>
<keyword evidence="2" id="KW-1133">Transmembrane helix</keyword>
<protein>
    <submittedName>
        <fullName evidence="4">LPXTG cell wall anchor domain-containing protein</fullName>
    </submittedName>
</protein>
<dbReference type="NCBIfam" id="TIGR01167">
    <property type="entry name" value="LPXTG_anchor"/>
    <property type="match status" value="1"/>
</dbReference>
<dbReference type="InterPro" id="IPR008930">
    <property type="entry name" value="Terpenoid_cyclase/PrenylTrfase"/>
</dbReference>
<evidence type="ECO:0000313" key="4">
    <source>
        <dbReference type="EMBL" id="MTD15635.1"/>
    </source>
</evidence>
<feature type="signal peptide" evidence="3">
    <location>
        <begin position="1"/>
        <end position="28"/>
    </location>
</feature>
<proteinExistence type="predicted"/>
<feature type="compositionally biased region" description="Low complexity" evidence="1">
    <location>
        <begin position="349"/>
        <end position="416"/>
    </location>
</feature>
<dbReference type="RefSeq" id="WP_154769600.1">
    <property type="nucleotide sequence ID" value="NZ_WLYK01000006.1"/>
</dbReference>
<keyword evidence="2" id="KW-0812">Transmembrane</keyword>
<dbReference type="Gene3D" id="1.50.10.20">
    <property type="match status" value="1"/>
</dbReference>
<keyword evidence="5" id="KW-1185">Reference proteome</keyword>
<dbReference type="AlphaFoldDB" id="A0A7K1FN94"/>
<sequence length="546" mass="54065">MSFLIRTAAVVSATVLGAGALLAAPALAVPAEGPVYTTDPAAGAAGWLARQLVDGDHMQTDFGGTKYDDQGLTADVILALDSAKVGQDAAAAATGWLADNVRTYVGNGETESYAGALAKTILVADAQGEDPRNFGGVDLVVQLENLHSQTGRYSDVSEYGDYSNAITQSLAIIALNRTTDAAPQDAGASLRSLQCQDGGFALSYDVQPCVSDPDGTAHAIQALNPGESQEAALDYLEGIQQENGGFTAAATGGVPGAVNSNTTGLATAALLKGDRPDPAAAGMQYLTGLQVTVNGDDVGAIAYDGTGFDATTAPRATSQAILGLIGADLNTVDNTDAAAEAPVLEGTDPPTSSSSAPSSSSSAGSSTSPSSSSGSSTSSPSSSSAPVSSTSAPSTPSTSTPATTATTPATSTSESASVSADLGSVAQGGSVTVTVSGFLPGETARVELHSTPIVLGTFLIGADGAGSATVTIPDDAEAGQHEIWVIGETSGVVVTIPVTVEPSLAATGVSSGVTTLGIIGLVTLLLGGSLLLIARRRSVAAGHRHR</sequence>
<feature type="transmembrane region" description="Helical" evidence="2">
    <location>
        <begin position="513"/>
        <end position="534"/>
    </location>
</feature>
<gene>
    <name evidence="4" type="ORF">GIS00_17010</name>
</gene>
<keyword evidence="2" id="KW-0472">Membrane</keyword>
<feature type="region of interest" description="Disordered" evidence="1">
    <location>
        <begin position="342"/>
        <end position="416"/>
    </location>
</feature>
<evidence type="ECO:0000313" key="5">
    <source>
        <dbReference type="Proteomes" id="UP000460221"/>
    </source>
</evidence>
<dbReference type="SUPFAM" id="SSF48239">
    <property type="entry name" value="Terpenoid cyclases/Protein prenyltransferases"/>
    <property type="match status" value="1"/>
</dbReference>
<dbReference type="Proteomes" id="UP000460221">
    <property type="component" value="Unassembled WGS sequence"/>
</dbReference>
<accession>A0A7K1FN94</accession>
<dbReference type="EMBL" id="WLYK01000006">
    <property type="protein sequence ID" value="MTD15635.1"/>
    <property type="molecule type" value="Genomic_DNA"/>
</dbReference>
<keyword evidence="3" id="KW-0732">Signal</keyword>
<name>A0A7K1FN94_9ACTN</name>
<feature type="chain" id="PRO_5039621496" evidence="3">
    <location>
        <begin position="29"/>
        <end position="546"/>
    </location>
</feature>